<evidence type="ECO:0008006" key="4">
    <source>
        <dbReference type="Google" id="ProtNLM"/>
    </source>
</evidence>
<dbReference type="Gene3D" id="3.40.50.10860">
    <property type="entry name" value="Leucine Dehydrogenase, chain A, domain 1"/>
    <property type="match status" value="1"/>
</dbReference>
<dbReference type="PANTHER" id="PTHR21089:SF1">
    <property type="entry name" value="BIFUNCTIONAL 3-DEHYDROQUINATE DEHYDRATASE_SHIKIMATE DEHYDROGENASE, CHLOROPLASTIC"/>
    <property type="match status" value="1"/>
</dbReference>
<dbReference type="InterPro" id="IPR036291">
    <property type="entry name" value="NAD(P)-bd_dom_sf"/>
</dbReference>
<evidence type="ECO:0000259" key="1">
    <source>
        <dbReference type="Pfam" id="PF01488"/>
    </source>
</evidence>
<sequence length="247" mass="27683">MSPIFHKEIYRQLEINASFEKFHVKPDDLHSFMNSNKLDGFNVTIPYKQAIIPFLDDLDESAQTISAVNCVYNRKGYNTDWIGFTQAMEMNDIQLKDKHCSILGAGGAARAVAYSLIKAGVKSIFIQNRTQEHADKLIKWINSIYPDNSSYETAEVIINCTPLGMWPDTESMPNIKIDSEQVLADTIYNPLETAWLNTGKALGAKTIGGLDMFIAQGLASANIWFGEKISEIIKLEPIKKVLQTELC</sequence>
<evidence type="ECO:0000259" key="2">
    <source>
        <dbReference type="Pfam" id="PF08501"/>
    </source>
</evidence>
<dbReference type="InterPro" id="IPR046346">
    <property type="entry name" value="Aminoacid_DH-like_N_sf"/>
</dbReference>
<dbReference type="PANTHER" id="PTHR21089">
    <property type="entry name" value="SHIKIMATE DEHYDROGENASE"/>
    <property type="match status" value="1"/>
</dbReference>
<dbReference type="EMBL" id="UINC01003496">
    <property type="protein sequence ID" value="SVA06829.1"/>
    <property type="molecule type" value="Genomic_DNA"/>
</dbReference>
<evidence type="ECO:0000313" key="3">
    <source>
        <dbReference type="EMBL" id="SVA06829.1"/>
    </source>
</evidence>
<accession>A0A381STL6</accession>
<dbReference type="GO" id="GO:0004764">
    <property type="term" value="F:shikimate 3-dehydrogenase (NADP+) activity"/>
    <property type="evidence" value="ECO:0007669"/>
    <property type="project" value="InterPro"/>
</dbReference>
<dbReference type="GO" id="GO:0005829">
    <property type="term" value="C:cytosol"/>
    <property type="evidence" value="ECO:0007669"/>
    <property type="project" value="TreeGrafter"/>
</dbReference>
<dbReference type="Pfam" id="PF01488">
    <property type="entry name" value="Shikimate_DH"/>
    <property type="match status" value="1"/>
</dbReference>
<dbReference type="GO" id="GO:0019632">
    <property type="term" value="P:shikimate metabolic process"/>
    <property type="evidence" value="ECO:0007669"/>
    <property type="project" value="TreeGrafter"/>
</dbReference>
<dbReference type="GO" id="GO:0009423">
    <property type="term" value="P:chorismate biosynthetic process"/>
    <property type="evidence" value="ECO:0007669"/>
    <property type="project" value="UniProtKB-UniPathway"/>
</dbReference>
<dbReference type="AlphaFoldDB" id="A0A381STL6"/>
<feature type="domain" description="Quinate/shikimate 5-dehydrogenase/glutamyl-tRNA reductase" evidence="1">
    <location>
        <begin position="94"/>
        <end position="143"/>
    </location>
</feature>
<dbReference type="InterPro" id="IPR006151">
    <property type="entry name" value="Shikm_DH/Glu-tRNA_Rdtase"/>
</dbReference>
<dbReference type="Gene3D" id="3.40.50.720">
    <property type="entry name" value="NAD(P)-binding Rossmann-like Domain"/>
    <property type="match status" value="1"/>
</dbReference>
<dbReference type="GO" id="GO:0050661">
    <property type="term" value="F:NADP binding"/>
    <property type="evidence" value="ECO:0007669"/>
    <property type="project" value="TreeGrafter"/>
</dbReference>
<gene>
    <name evidence="3" type="ORF">METZ01_LOCUS59683</name>
</gene>
<organism evidence="3">
    <name type="scientific">marine metagenome</name>
    <dbReference type="NCBI Taxonomy" id="408172"/>
    <lineage>
        <taxon>unclassified sequences</taxon>
        <taxon>metagenomes</taxon>
        <taxon>ecological metagenomes</taxon>
    </lineage>
</organism>
<dbReference type="Pfam" id="PF08501">
    <property type="entry name" value="Shikimate_dh_N"/>
    <property type="match status" value="1"/>
</dbReference>
<proteinExistence type="predicted"/>
<protein>
    <recommendedName>
        <fullName evidence="4">Shikimate dehydrogenase (NADP(+))</fullName>
    </recommendedName>
</protein>
<dbReference type="SUPFAM" id="SSF51735">
    <property type="entry name" value="NAD(P)-binding Rossmann-fold domains"/>
    <property type="match status" value="1"/>
</dbReference>
<name>A0A381STL6_9ZZZZ</name>
<dbReference type="InterPro" id="IPR013708">
    <property type="entry name" value="Shikimate_DH-bd_N"/>
</dbReference>
<dbReference type="InterPro" id="IPR022893">
    <property type="entry name" value="Shikimate_DH_fam"/>
</dbReference>
<reference evidence="3" key="1">
    <citation type="submission" date="2018-05" db="EMBL/GenBank/DDBJ databases">
        <authorList>
            <person name="Lanie J.A."/>
            <person name="Ng W.-L."/>
            <person name="Kazmierczak K.M."/>
            <person name="Andrzejewski T.M."/>
            <person name="Davidsen T.M."/>
            <person name="Wayne K.J."/>
            <person name="Tettelin H."/>
            <person name="Glass J.I."/>
            <person name="Rusch D."/>
            <person name="Podicherti R."/>
            <person name="Tsui H.-C.T."/>
            <person name="Winkler M.E."/>
        </authorList>
    </citation>
    <scope>NUCLEOTIDE SEQUENCE</scope>
</reference>
<dbReference type="UniPathway" id="UPA00053">
    <property type="reaction ID" value="UER00087"/>
</dbReference>
<feature type="domain" description="Shikimate dehydrogenase substrate binding N-terminal" evidence="2">
    <location>
        <begin position="1"/>
        <end position="71"/>
    </location>
</feature>
<dbReference type="CDD" id="cd01065">
    <property type="entry name" value="NAD_bind_Shikimate_DH"/>
    <property type="match status" value="1"/>
</dbReference>
<dbReference type="SUPFAM" id="SSF53223">
    <property type="entry name" value="Aminoacid dehydrogenase-like, N-terminal domain"/>
    <property type="match status" value="1"/>
</dbReference>